<dbReference type="PANTHER" id="PTHR32114:SF2">
    <property type="entry name" value="ABC TRANSPORTER ABCH.3"/>
    <property type="match status" value="1"/>
</dbReference>
<dbReference type="RefSeq" id="WP_135984583.1">
    <property type="nucleotide sequence ID" value="NZ_JAASQM010000004.1"/>
</dbReference>
<dbReference type="GO" id="GO:0016887">
    <property type="term" value="F:ATP hydrolysis activity"/>
    <property type="evidence" value="ECO:0007669"/>
    <property type="project" value="InterPro"/>
</dbReference>
<dbReference type="SUPFAM" id="SSF52540">
    <property type="entry name" value="P-loop containing nucleoside triphosphate hydrolases"/>
    <property type="match status" value="1"/>
</dbReference>
<protein>
    <submittedName>
        <fullName evidence="3">DNA sulfur modification protein DndD</fullName>
    </submittedName>
</protein>
<dbReference type="InterPro" id="IPR038729">
    <property type="entry name" value="Rad50/SbcC_AAA"/>
</dbReference>
<organism evidence="3 4">
    <name type="scientific">Sphingomonas naasensis</name>
    <dbReference type="NCBI Taxonomy" id="1344951"/>
    <lineage>
        <taxon>Bacteria</taxon>
        <taxon>Pseudomonadati</taxon>
        <taxon>Pseudomonadota</taxon>
        <taxon>Alphaproteobacteria</taxon>
        <taxon>Sphingomonadales</taxon>
        <taxon>Sphingomonadaceae</taxon>
        <taxon>Sphingomonas</taxon>
    </lineage>
</organism>
<reference evidence="3 4" key="1">
    <citation type="submission" date="2019-04" db="EMBL/GenBank/DDBJ databases">
        <title>Sphingomonas psychrotolerans sp. nov., isolated from soil in the Tianshan Mountains, Xinjiang, China.</title>
        <authorList>
            <person name="Luo Y."/>
            <person name="Sheng H."/>
        </authorList>
    </citation>
    <scope>NUCLEOTIDE SEQUENCE [LARGE SCALE GENOMIC DNA]</scope>
    <source>
        <strain evidence="3 4">KIS18-15</strain>
    </source>
</reference>
<evidence type="ECO:0000313" key="4">
    <source>
        <dbReference type="Proteomes" id="UP000309848"/>
    </source>
</evidence>
<comment type="caution">
    <text evidence="3">The sequence shown here is derived from an EMBL/GenBank/DDBJ whole genome shotgun (WGS) entry which is preliminary data.</text>
</comment>
<dbReference type="GO" id="GO:0006302">
    <property type="term" value="P:double-strand break repair"/>
    <property type="evidence" value="ECO:0007669"/>
    <property type="project" value="InterPro"/>
</dbReference>
<dbReference type="EMBL" id="SRXU01000004">
    <property type="protein sequence ID" value="TGX42267.1"/>
    <property type="molecule type" value="Genomic_DNA"/>
</dbReference>
<feature type="domain" description="Rad50/SbcC-type AAA" evidence="2">
    <location>
        <begin position="6"/>
        <end position="289"/>
    </location>
</feature>
<proteinExistence type="predicted"/>
<dbReference type="AlphaFoldDB" id="A0A4S1WK89"/>
<dbReference type="Proteomes" id="UP000309848">
    <property type="component" value="Unassembled WGS sequence"/>
</dbReference>
<evidence type="ECO:0000259" key="2">
    <source>
        <dbReference type="Pfam" id="PF13476"/>
    </source>
</evidence>
<keyword evidence="1" id="KW-0175">Coiled coil</keyword>
<sequence length="668" mass="73674">MILRTIEIENFGLYAGRQVLDLVPRTQPGRETPVILFGGRNGAGKTTLLEAVRLALYGRRALGHRVGQSEYESHLRSRMHAGPGGNIARSASVGLEFDYAEGGVVQRYRVVRRWTAKGAKAVETLILEKDGKPVESVPRDEWHHFLQELIPPGVSQLFFFDGEKIAEIASDEVNDGLADAMRGLLGIELVGRLRTDLGLFMARRGKRENAETAARLEAIVREEAELSERIADAQELVAELTSRRLGQARLAANARQRFTAEGGDAANQRASLEASQSELKQQLARREAELREMAGGLLPFAMAPKLAARAVEELSRARGGTGAEAAALRERLLAWRGTGHPPRSAQWKDPHWRDLEAFLAADAATPVDQSGNPLDDMEASQRTGLLAQLREVRETTAAKAALLASELDRLGGRLREVEANLVRASGAAAGVILDELTLAEQQVGAIEAEQRARSEELKSLEFRRSNLRRERDRLLKSQADAEASEGRAALAGRIGQALQQYEKRLLDTKLSRLQREFVQRFNLLARKEGFVADVRIDSATFETVLIDRDGHEIPKAALSAGEKQVYAIAMLWALARTSGRALPMIIDTPLARLDSEHRAALVERYFPAASHQVIVLSTDTEVDEALLDRLMPAVSHTYRLDYDPDRRATVATPGYFDDEETANAVHQT</sequence>
<keyword evidence="4" id="KW-1185">Reference proteome</keyword>
<feature type="coiled-coil region" evidence="1">
    <location>
        <begin position="216"/>
        <end position="243"/>
    </location>
</feature>
<dbReference type="NCBIfam" id="TIGR03185">
    <property type="entry name" value="DNA_S_dndD"/>
    <property type="match status" value="1"/>
</dbReference>
<dbReference type="Pfam" id="PF13476">
    <property type="entry name" value="AAA_23"/>
    <property type="match status" value="1"/>
</dbReference>
<accession>A0A4S1WK89</accession>
<name>A0A4S1WK89_9SPHN</name>
<gene>
    <name evidence="3" type="primary">dndD</name>
    <name evidence="3" type="ORF">E5A74_10450</name>
</gene>
<dbReference type="PANTHER" id="PTHR32114">
    <property type="entry name" value="ABC TRANSPORTER ABCH.3"/>
    <property type="match status" value="1"/>
</dbReference>
<evidence type="ECO:0000313" key="3">
    <source>
        <dbReference type="EMBL" id="TGX42267.1"/>
    </source>
</evidence>
<dbReference type="InterPro" id="IPR027417">
    <property type="entry name" value="P-loop_NTPase"/>
</dbReference>
<evidence type="ECO:0000256" key="1">
    <source>
        <dbReference type="SAM" id="Coils"/>
    </source>
</evidence>
<dbReference type="Gene3D" id="3.40.50.300">
    <property type="entry name" value="P-loop containing nucleotide triphosphate hydrolases"/>
    <property type="match status" value="2"/>
</dbReference>
<dbReference type="InterPro" id="IPR017599">
    <property type="entry name" value="DNA_S_DndD"/>
</dbReference>
<dbReference type="OrthoDB" id="9795626at2"/>